<reference evidence="1 2" key="1">
    <citation type="submission" date="2012-06" db="EMBL/GenBank/DDBJ databases">
        <title>Complete sequence of chromosome of Mycobacterium chubuense NBB4.</title>
        <authorList>
            <consortium name="US DOE Joint Genome Institute"/>
            <person name="Lucas S."/>
            <person name="Han J."/>
            <person name="Lapidus A."/>
            <person name="Cheng J.-F."/>
            <person name="Goodwin L."/>
            <person name="Pitluck S."/>
            <person name="Peters L."/>
            <person name="Mikhailova N."/>
            <person name="Teshima H."/>
            <person name="Detter J.C."/>
            <person name="Han C."/>
            <person name="Tapia R."/>
            <person name="Land M."/>
            <person name="Hauser L."/>
            <person name="Kyrpides N."/>
            <person name="Ivanova N."/>
            <person name="Pagani I."/>
            <person name="Mattes T."/>
            <person name="Holmes A."/>
            <person name="Rutledge P."/>
            <person name="Paulsen I."/>
            <person name="Coleman N."/>
            <person name="Woyke T."/>
        </authorList>
    </citation>
    <scope>NUCLEOTIDE SEQUENCE [LARGE SCALE GENOMIC DNA]</scope>
    <source>
        <strain evidence="1 2">NBB4</strain>
    </source>
</reference>
<dbReference type="PATRIC" id="fig|710421.3.peg.4569"/>
<proteinExistence type="predicted"/>
<dbReference type="KEGG" id="mcb:Mycch_4579"/>
<keyword evidence="2" id="KW-1185">Reference proteome</keyword>
<dbReference type="InterPro" id="IPR010451">
    <property type="entry name" value="Acetoacetate_decarboxylase"/>
</dbReference>
<dbReference type="STRING" id="710421.Mycch_4579"/>
<evidence type="ECO:0000313" key="1">
    <source>
        <dbReference type="EMBL" id="AFM19281.1"/>
    </source>
</evidence>
<dbReference type="Gene3D" id="2.40.400.10">
    <property type="entry name" value="Acetoacetate decarboxylase-like"/>
    <property type="match status" value="1"/>
</dbReference>
<gene>
    <name evidence="1" type="ordered locus">Mycch_4579</name>
</gene>
<dbReference type="AlphaFoldDB" id="I4BPS4"/>
<dbReference type="GO" id="GO:0016829">
    <property type="term" value="F:lyase activity"/>
    <property type="evidence" value="ECO:0007669"/>
    <property type="project" value="InterPro"/>
</dbReference>
<dbReference type="Proteomes" id="UP000006057">
    <property type="component" value="Chromosome"/>
</dbReference>
<accession>I4BPS4</accession>
<dbReference type="Pfam" id="PF06314">
    <property type="entry name" value="ADC"/>
    <property type="match status" value="1"/>
</dbReference>
<sequence length="271" mass="29498">MSHSTPVSQHTIAGTVLTMPVRVRTAHQHTAMFTVDADAAQRMIDYSGFRVCRFGRNKALVVLMLMRYEDTDLGQYYEYGTNVMVNPPGSNARGLRALQSAGAFVHHLPVDQSFTLEAGRTIWGYPKVMADFTVRGTDNRGDVRGADNPATVRGADNPGDVRDGRRFGFDVRIDGQLAVSMDFTPGLPVPAAFTARPQVHSTYSHLDGVTRETPGEMRMTGVRYRPGGVDIRLGDHPYAAELAALGLPKRALVSSSAANVDMTFGDAKEIV</sequence>
<organism evidence="1 2">
    <name type="scientific">Mycolicibacterium chubuense (strain NBB4)</name>
    <name type="common">Mycobacterium chubuense</name>
    <dbReference type="NCBI Taxonomy" id="710421"/>
    <lineage>
        <taxon>Bacteria</taxon>
        <taxon>Bacillati</taxon>
        <taxon>Actinomycetota</taxon>
        <taxon>Actinomycetes</taxon>
        <taxon>Mycobacteriales</taxon>
        <taxon>Mycobacteriaceae</taxon>
        <taxon>Mycolicibacterium</taxon>
    </lineage>
</organism>
<name>I4BPS4_MYCCN</name>
<dbReference type="HOGENOM" id="CLU_100208_0_0_11"/>
<dbReference type="EMBL" id="CP003053">
    <property type="protein sequence ID" value="AFM19281.1"/>
    <property type="molecule type" value="Genomic_DNA"/>
</dbReference>
<dbReference type="eggNOG" id="COG4689">
    <property type="taxonomic scope" value="Bacteria"/>
</dbReference>
<dbReference type="SUPFAM" id="SSF160104">
    <property type="entry name" value="Acetoacetate decarboxylase-like"/>
    <property type="match status" value="1"/>
</dbReference>
<protein>
    <submittedName>
        <fullName evidence="1">Acetoacetate decarboxylase (ADC)</fullName>
    </submittedName>
</protein>
<evidence type="ECO:0000313" key="2">
    <source>
        <dbReference type="Proteomes" id="UP000006057"/>
    </source>
</evidence>
<dbReference type="InterPro" id="IPR023375">
    <property type="entry name" value="ADC_dom_sf"/>
</dbReference>